<dbReference type="InterPro" id="IPR053168">
    <property type="entry name" value="Glutamic_endopeptidase"/>
</dbReference>
<gene>
    <name evidence="2" type="ORF">QJS04_geneDACA007999</name>
</gene>
<dbReference type="AlphaFoldDB" id="A0AAV9BAU3"/>
<accession>A0AAV9BAU3</accession>
<evidence type="ECO:0000313" key="2">
    <source>
        <dbReference type="EMBL" id="KAK1273725.1"/>
    </source>
</evidence>
<dbReference type="Pfam" id="PF03080">
    <property type="entry name" value="Neprosin"/>
    <property type="match status" value="1"/>
</dbReference>
<comment type="caution">
    <text evidence="2">The sequence shown here is derived from an EMBL/GenBank/DDBJ whole genome shotgun (WGS) entry which is preliminary data.</text>
</comment>
<reference evidence="2" key="2">
    <citation type="submission" date="2023-06" db="EMBL/GenBank/DDBJ databases">
        <authorList>
            <person name="Ma L."/>
            <person name="Liu K.-W."/>
            <person name="Li Z."/>
            <person name="Hsiao Y.-Y."/>
            <person name="Qi Y."/>
            <person name="Fu T."/>
            <person name="Tang G."/>
            <person name="Zhang D."/>
            <person name="Sun W.-H."/>
            <person name="Liu D.-K."/>
            <person name="Li Y."/>
            <person name="Chen G.-Z."/>
            <person name="Liu X.-D."/>
            <person name="Liao X.-Y."/>
            <person name="Jiang Y.-T."/>
            <person name="Yu X."/>
            <person name="Hao Y."/>
            <person name="Huang J."/>
            <person name="Zhao X.-W."/>
            <person name="Ke S."/>
            <person name="Chen Y.-Y."/>
            <person name="Wu W.-L."/>
            <person name="Hsu J.-L."/>
            <person name="Lin Y.-F."/>
            <person name="Huang M.-D."/>
            <person name="Li C.-Y."/>
            <person name="Huang L."/>
            <person name="Wang Z.-W."/>
            <person name="Zhao X."/>
            <person name="Zhong W.-Y."/>
            <person name="Peng D.-H."/>
            <person name="Ahmad S."/>
            <person name="Lan S."/>
            <person name="Zhang J.-S."/>
            <person name="Tsai W.-C."/>
            <person name="Van De Peer Y."/>
            <person name="Liu Z.-J."/>
        </authorList>
    </citation>
    <scope>NUCLEOTIDE SEQUENCE</scope>
    <source>
        <strain evidence="2">SCP</strain>
        <tissue evidence="2">Leaves</tissue>
    </source>
</reference>
<evidence type="ECO:0000313" key="3">
    <source>
        <dbReference type="Proteomes" id="UP001179952"/>
    </source>
</evidence>
<name>A0AAV9BAU3_ACOGR</name>
<protein>
    <recommendedName>
        <fullName evidence="1">Neprosin PEP catalytic domain-containing protein</fullName>
    </recommendedName>
</protein>
<dbReference type="InterPro" id="IPR004314">
    <property type="entry name" value="Neprosin"/>
</dbReference>
<organism evidence="2 3">
    <name type="scientific">Acorus gramineus</name>
    <name type="common">Dwarf sweet flag</name>
    <dbReference type="NCBI Taxonomy" id="55184"/>
    <lineage>
        <taxon>Eukaryota</taxon>
        <taxon>Viridiplantae</taxon>
        <taxon>Streptophyta</taxon>
        <taxon>Embryophyta</taxon>
        <taxon>Tracheophyta</taxon>
        <taxon>Spermatophyta</taxon>
        <taxon>Magnoliopsida</taxon>
        <taxon>Liliopsida</taxon>
        <taxon>Acoraceae</taxon>
        <taxon>Acorus</taxon>
    </lineage>
</organism>
<dbReference type="PANTHER" id="PTHR31589">
    <property type="entry name" value="PROTEIN, PUTATIVE (DUF239)-RELATED-RELATED"/>
    <property type="match status" value="1"/>
</dbReference>
<feature type="domain" description="Neprosin PEP catalytic" evidence="1">
    <location>
        <begin position="1"/>
        <end position="209"/>
    </location>
</feature>
<proteinExistence type="predicted"/>
<dbReference type="PROSITE" id="PS52045">
    <property type="entry name" value="NEPROSIN_PEP_CD"/>
    <property type="match status" value="1"/>
</dbReference>
<keyword evidence="3" id="KW-1185">Reference proteome</keyword>
<reference evidence="2" key="1">
    <citation type="journal article" date="2023" name="Nat. Commun.">
        <title>Diploid and tetraploid genomes of Acorus and the evolution of monocots.</title>
        <authorList>
            <person name="Ma L."/>
            <person name="Liu K.W."/>
            <person name="Li Z."/>
            <person name="Hsiao Y.Y."/>
            <person name="Qi Y."/>
            <person name="Fu T."/>
            <person name="Tang G.D."/>
            <person name="Zhang D."/>
            <person name="Sun W.H."/>
            <person name="Liu D.K."/>
            <person name="Li Y."/>
            <person name="Chen G.Z."/>
            <person name="Liu X.D."/>
            <person name="Liao X.Y."/>
            <person name="Jiang Y.T."/>
            <person name="Yu X."/>
            <person name="Hao Y."/>
            <person name="Huang J."/>
            <person name="Zhao X.W."/>
            <person name="Ke S."/>
            <person name="Chen Y.Y."/>
            <person name="Wu W.L."/>
            <person name="Hsu J.L."/>
            <person name="Lin Y.F."/>
            <person name="Huang M.D."/>
            <person name="Li C.Y."/>
            <person name="Huang L."/>
            <person name="Wang Z.W."/>
            <person name="Zhao X."/>
            <person name="Zhong W.Y."/>
            <person name="Peng D.H."/>
            <person name="Ahmad S."/>
            <person name="Lan S."/>
            <person name="Zhang J.S."/>
            <person name="Tsai W.C."/>
            <person name="Van de Peer Y."/>
            <person name="Liu Z.J."/>
        </authorList>
    </citation>
    <scope>NUCLEOTIDE SEQUENCE</scope>
    <source>
        <strain evidence="2">SCP</strain>
    </source>
</reference>
<sequence>MVELYFSYPDYINWVNVGWEVDPVYYGDTKPRIFIYWTADRGKIGGCRNFDCPGFVQTSRERIIGEIIPQVSTYDGPQYAFKVSILRDPATKNWMLTVGKITLGYWSPLLFHDSDNYAFGMSWGGFVVSPPEHAPPMGSGHFPTEGMGKACFFSNLLYVDGKDDPSEFAETSFSVVENKPVNYKAGRLFWSGRDLGSMFYFGGPAGRVN</sequence>
<evidence type="ECO:0000259" key="1">
    <source>
        <dbReference type="PROSITE" id="PS52045"/>
    </source>
</evidence>
<dbReference type="EMBL" id="JAUJYN010000004">
    <property type="protein sequence ID" value="KAK1273725.1"/>
    <property type="molecule type" value="Genomic_DNA"/>
</dbReference>
<dbReference type="Gene3D" id="3.90.1320.10">
    <property type="entry name" value="Outer-capsid protein sigma 3, large lobe"/>
    <property type="match status" value="1"/>
</dbReference>
<dbReference type="Proteomes" id="UP001179952">
    <property type="component" value="Unassembled WGS sequence"/>
</dbReference>